<dbReference type="EC" id="1.17.1.4" evidence="2"/>
<dbReference type="PANTHER" id="PTHR30388:SF4">
    <property type="entry name" value="MOLYBDENUM COFACTOR INSERTION CHAPERONE PAOD"/>
    <property type="match status" value="1"/>
</dbReference>
<sequence length="229" mass="24664">MQLSTLAQLRRDQAEKRSVVRSVDLKNGDETLLYPFEDTGNSELLEAARIAARNDRSGTVELPGGARFLQVFNPPLRMLIVGAVHIAQALVPMATLAGYAVTVIDPRRAFGTLERFPGVTLLDDWPDDAMATLAPDHRTAVVTLTHDPKLDDPALQVALRSDAFYVGSLGSTRTHAKRLERLAKAGLGEAELARIHAPLGLDIGARSPAEIAVSAMAQITAALRKGERS</sequence>
<protein>
    <submittedName>
        <fullName evidence="2">Putative xanthine dehydrogenase subunit A</fullName>
        <ecNumber evidence="2">1.17.1.4</ecNumber>
    </submittedName>
</protein>
<name>A0A1Y5U4P3_9PROT</name>
<keyword evidence="2" id="KW-0560">Oxidoreductase</keyword>
<dbReference type="InterPro" id="IPR027051">
    <property type="entry name" value="XdhC_Rossmann_dom"/>
</dbReference>
<dbReference type="RefSeq" id="WP_139839830.1">
    <property type="nucleotide sequence ID" value="NZ_FWFR01000005.1"/>
</dbReference>
<evidence type="ECO:0000313" key="2">
    <source>
        <dbReference type="EMBL" id="SLN76897.1"/>
    </source>
</evidence>
<dbReference type="Pfam" id="PF13478">
    <property type="entry name" value="XdhC_C"/>
    <property type="match status" value="1"/>
</dbReference>
<gene>
    <name evidence="2" type="primary">pucA</name>
    <name evidence="2" type="ORF">OCH7691_04225</name>
</gene>
<dbReference type="OrthoDB" id="9815497at2"/>
<reference evidence="2 3" key="1">
    <citation type="submission" date="2017-03" db="EMBL/GenBank/DDBJ databases">
        <authorList>
            <person name="Afonso C.L."/>
            <person name="Miller P.J."/>
            <person name="Scott M.A."/>
            <person name="Spackman E."/>
            <person name="Goraichik I."/>
            <person name="Dimitrov K.M."/>
            <person name="Suarez D.L."/>
            <person name="Swayne D.E."/>
        </authorList>
    </citation>
    <scope>NUCLEOTIDE SEQUENCE [LARGE SCALE GENOMIC DNA]</scope>
    <source>
        <strain evidence="2 3">CECT 7691</strain>
    </source>
</reference>
<dbReference type="InterPro" id="IPR052698">
    <property type="entry name" value="MoCofactor_Util/Proc"/>
</dbReference>
<evidence type="ECO:0000259" key="1">
    <source>
        <dbReference type="Pfam" id="PF13478"/>
    </source>
</evidence>
<dbReference type="Proteomes" id="UP000193200">
    <property type="component" value="Unassembled WGS sequence"/>
</dbReference>
<dbReference type="EMBL" id="FWFR01000005">
    <property type="protein sequence ID" value="SLN76897.1"/>
    <property type="molecule type" value="Genomic_DNA"/>
</dbReference>
<dbReference type="GO" id="GO:0004854">
    <property type="term" value="F:xanthine dehydrogenase activity"/>
    <property type="evidence" value="ECO:0007669"/>
    <property type="project" value="UniProtKB-EC"/>
</dbReference>
<organism evidence="2 3">
    <name type="scientific">Oceanibacterium hippocampi</name>
    <dbReference type="NCBI Taxonomy" id="745714"/>
    <lineage>
        <taxon>Bacteria</taxon>
        <taxon>Pseudomonadati</taxon>
        <taxon>Pseudomonadota</taxon>
        <taxon>Alphaproteobacteria</taxon>
        <taxon>Sneathiellales</taxon>
        <taxon>Sneathiellaceae</taxon>
        <taxon>Oceanibacterium</taxon>
    </lineage>
</organism>
<dbReference type="InParanoid" id="A0A1Y5U4P3"/>
<dbReference type="Gene3D" id="3.40.50.720">
    <property type="entry name" value="NAD(P)-binding Rossmann-like Domain"/>
    <property type="match status" value="1"/>
</dbReference>
<keyword evidence="3" id="KW-1185">Reference proteome</keyword>
<feature type="domain" description="XdhC Rossmann" evidence="1">
    <location>
        <begin position="78"/>
        <end position="219"/>
    </location>
</feature>
<evidence type="ECO:0000313" key="3">
    <source>
        <dbReference type="Proteomes" id="UP000193200"/>
    </source>
</evidence>
<accession>A0A1Y5U4P3</accession>
<dbReference type="AlphaFoldDB" id="A0A1Y5U4P3"/>
<proteinExistence type="predicted"/>
<dbReference type="PANTHER" id="PTHR30388">
    <property type="entry name" value="ALDEHYDE OXIDOREDUCTASE MOLYBDENUM COFACTOR ASSEMBLY PROTEIN"/>
    <property type="match status" value="1"/>
</dbReference>